<organism evidence="3 4">
    <name type="scientific">Candidatus Magasanikbacteria bacterium GW2011_GWC2_34_16</name>
    <dbReference type="NCBI Taxonomy" id="1619045"/>
    <lineage>
        <taxon>Bacteria</taxon>
        <taxon>Candidatus Magasanikiibacteriota</taxon>
    </lineage>
</organism>
<dbReference type="PROSITE" id="PS50853">
    <property type="entry name" value="FN3"/>
    <property type="match status" value="2"/>
</dbReference>
<dbReference type="SMART" id="SM00060">
    <property type="entry name" value="FN3"/>
    <property type="match status" value="2"/>
</dbReference>
<evidence type="ECO:0000313" key="4">
    <source>
        <dbReference type="Proteomes" id="UP000034927"/>
    </source>
</evidence>
<evidence type="ECO:0000313" key="3">
    <source>
        <dbReference type="EMBL" id="KKP59278.1"/>
    </source>
</evidence>
<accession>A0A0G0AQL5</accession>
<comment type="caution">
    <text evidence="3">The sequence shown here is derived from an EMBL/GenBank/DDBJ whole genome shotgun (WGS) entry which is preliminary data.</text>
</comment>
<evidence type="ECO:0000259" key="2">
    <source>
        <dbReference type="PROSITE" id="PS50853"/>
    </source>
</evidence>
<protein>
    <submittedName>
        <fullName evidence="3">Exoglucanase A</fullName>
    </submittedName>
</protein>
<feature type="domain" description="Fibronectin type-III" evidence="2">
    <location>
        <begin position="143"/>
        <end position="232"/>
    </location>
</feature>
<sequence length="549" mass="58405">MATQPFGSLTTSYTVSVAGKNGDEVVTSYTPASAVYTLANQASTPTIGTPTTSTLPITINVNSNPAATTYAVYNFTDSNYLDANGASTSTAVYSTTSTLGSSFAATGLSPNTAYEFTVIARNEGGVDAATSTASTETYTNPTVPTTVVGTANGQTSLIVSWSANSNPAGTLYQLYNYTTDAAVGTTTSTSYTVTGLTAGTSYQFKVRAQYQSDDTTYTSYSDVSTAVSTAAVASTVSMNLGLAESATFKLSASGDTHTATVNSVVEGVSANLTIASTPVTQDFNLNEATNLTSLGITVTVTEAGSNYAVFTLSTYTAPSSGGGGGGVLSATKPTFSSFTINGGAKTTNSRIVTLNIKAQGAVLMVLSNSSDFDSYSYESYLENKVWTLTPGNGTKTVYIRLRSSSGGEIAINQSIIVDDKGVDTNTQTLPTTPTTPSSITPSTYTFTQFLTYGMRSNEVKQLQIRLQELGYLSKSIRSFHSCCCNQTSKRSQPPTTSWLCWTRNKSSVKQLYHYFRHHYYYPCYTSRHCSYQNFHPYLHLHPIPHLRYA</sequence>
<dbReference type="CDD" id="cd00063">
    <property type="entry name" value="FN3"/>
    <property type="match status" value="1"/>
</dbReference>
<dbReference type="InterPro" id="IPR036116">
    <property type="entry name" value="FN3_sf"/>
</dbReference>
<keyword evidence="1" id="KW-0677">Repeat</keyword>
<dbReference type="AlphaFoldDB" id="A0A0G0AQL5"/>
<proteinExistence type="predicted"/>
<dbReference type="InterPro" id="IPR003961">
    <property type="entry name" value="FN3_dom"/>
</dbReference>
<evidence type="ECO:0000256" key="1">
    <source>
        <dbReference type="ARBA" id="ARBA00022737"/>
    </source>
</evidence>
<dbReference type="EMBL" id="LBPO01000004">
    <property type="protein sequence ID" value="KKP59278.1"/>
    <property type="molecule type" value="Genomic_DNA"/>
</dbReference>
<reference evidence="3 4" key="1">
    <citation type="journal article" date="2015" name="Nature">
        <title>rRNA introns, odd ribosomes, and small enigmatic genomes across a large radiation of phyla.</title>
        <authorList>
            <person name="Brown C.T."/>
            <person name="Hug L.A."/>
            <person name="Thomas B.C."/>
            <person name="Sharon I."/>
            <person name="Castelle C.J."/>
            <person name="Singh A."/>
            <person name="Wilkins M.J."/>
            <person name="Williams K.H."/>
            <person name="Banfield J.F."/>
        </authorList>
    </citation>
    <scope>NUCLEOTIDE SEQUENCE [LARGE SCALE GENOMIC DNA]</scope>
</reference>
<dbReference type="Pfam" id="PF00041">
    <property type="entry name" value="fn3"/>
    <property type="match status" value="1"/>
</dbReference>
<dbReference type="InterPro" id="IPR013783">
    <property type="entry name" value="Ig-like_fold"/>
</dbReference>
<dbReference type="PANTHER" id="PTHR13817">
    <property type="entry name" value="TITIN"/>
    <property type="match status" value="1"/>
</dbReference>
<dbReference type="InterPro" id="IPR050964">
    <property type="entry name" value="Striated_Muscle_Regulatory"/>
</dbReference>
<dbReference type="Gene3D" id="2.60.40.10">
    <property type="entry name" value="Immunoglobulins"/>
    <property type="match status" value="2"/>
</dbReference>
<dbReference type="PANTHER" id="PTHR13817:SF73">
    <property type="entry name" value="FIBRONECTIN TYPE-III DOMAIN-CONTAINING PROTEIN"/>
    <property type="match status" value="1"/>
</dbReference>
<dbReference type="SUPFAM" id="SSF49265">
    <property type="entry name" value="Fibronectin type III"/>
    <property type="match status" value="2"/>
</dbReference>
<name>A0A0G0AQL5_9BACT</name>
<gene>
    <name evidence="3" type="ORF">UR53_C0004G0031</name>
</gene>
<feature type="domain" description="Fibronectin type-III" evidence="2">
    <location>
        <begin position="44"/>
        <end position="142"/>
    </location>
</feature>
<dbReference type="Proteomes" id="UP000034927">
    <property type="component" value="Unassembled WGS sequence"/>
</dbReference>